<keyword evidence="3" id="KW-1185">Reference proteome</keyword>
<dbReference type="HOGENOM" id="CLU_2871005_0_0_1"/>
<dbReference type="AlphaFoldDB" id="A0A072UIW5"/>
<dbReference type="EnsemblPlants" id="KEH29038">
    <property type="protein sequence ID" value="KEH29038"/>
    <property type="gene ID" value="MTR_4g021425"/>
</dbReference>
<name>A0A072UIW5_MEDTR</name>
<sequence>MGHSVLRKSTNTARIKENIDIFDRSILDDLLSIINEFEQVRVIPREQLVWYTSPGYKAGAWTQR</sequence>
<accession>A0A072UIW5</accession>
<reference evidence="2" key="3">
    <citation type="submission" date="2015-04" db="UniProtKB">
        <authorList>
            <consortium name="EnsemblPlants"/>
        </authorList>
    </citation>
    <scope>IDENTIFICATION</scope>
    <source>
        <strain evidence="2">cv. Jemalong A17</strain>
    </source>
</reference>
<dbReference type="Gene3D" id="3.20.20.100">
    <property type="entry name" value="NADP-dependent oxidoreductase domain"/>
    <property type="match status" value="1"/>
</dbReference>
<dbReference type="Proteomes" id="UP000002051">
    <property type="component" value="Chromosome 4"/>
</dbReference>
<evidence type="ECO:0000313" key="3">
    <source>
        <dbReference type="Proteomes" id="UP000002051"/>
    </source>
</evidence>
<reference evidence="1 3" key="2">
    <citation type="journal article" date="2014" name="BMC Genomics">
        <title>An improved genome release (version Mt4.0) for the model legume Medicago truncatula.</title>
        <authorList>
            <person name="Tang H."/>
            <person name="Krishnakumar V."/>
            <person name="Bidwell S."/>
            <person name="Rosen B."/>
            <person name="Chan A."/>
            <person name="Zhou S."/>
            <person name="Gentzbittel L."/>
            <person name="Childs K.L."/>
            <person name="Yandell M."/>
            <person name="Gundlach H."/>
            <person name="Mayer K.F."/>
            <person name="Schwartz D.C."/>
            <person name="Town C.D."/>
        </authorList>
    </citation>
    <scope>GENOME REANNOTATION</scope>
    <source>
        <strain evidence="1">A17</strain>
        <strain evidence="2 3">cv. Jemalong A17</strain>
    </source>
</reference>
<dbReference type="STRING" id="3880.A0A072UIW5"/>
<dbReference type="EMBL" id="CM001220">
    <property type="protein sequence ID" value="KEH29038.1"/>
    <property type="molecule type" value="Genomic_DNA"/>
</dbReference>
<dbReference type="InterPro" id="IPR036812">
    <property type="entry name" value="NAD(P)_OxRdtase_dom_sf"/>
</dbReference>
<protein>
    <submittedName>
        <fullName evidence="1">Aldo/keto reductase family oxidoreductase, putative</fullName>
    </submittedName>
</protein>
<organism evidence="1 3">
    <name type="scientific">Medicago truncatula</name>
    <name type="common">Barrel medic</name>
    <name type="synonym">Medicago tribuloides</name>
    <dbReference type="NCBI Taxonomy" id="3880"/>
    <lineage>
        <taxon>Eukaryota</taxon>
        <taxon>Viridiplantae</taxon>
        <taxon>Streptophyta</taxon>
        <taxon>Embryophyta</taxon>
        <taxon>Tracheophyta</taxon>
        <taxon>Spermatophyta</taxon>
        <taxon>Magnoliopsida</taxon>
        <taxon>eudicotyledons</taxon>
        <taxon>Gunneridae</taxon>
        <taxon>Pentapetalae</taxon>
        <taxon>rosids</taxon>
        <taxon>fabids</taxon>
        <taxon>Fabales</taxon>
        <taxon>Fabaceae</taxon>
        <taxon>Papilionoideae</taxon>
        <taxon>50 kb inversion clade</taxon>
        <taxon>NPAAA clade</taxon>
        <taxon>Hologalegina</taxon>
        <taxon>IRL clade</taxon>
        <taxon>Trifolieae</taxon>
        <taxon>Medicago</taxon>
    </lineage>
</organism>
<gene>
    <name evidence="1" type="ordered locus">MTR_4g021425</name>
</gene>
<evidence type="ECO:0000313" key="2">
    <source>
        <dbReference type="EnsemblPlants" id="KEH29038"/>
    </source>
</evidence>
<evidence type="ECO:0000313" key="1">
    <source>
        <dbReference type="EMBL" id="KEH29038.1"/>
    </source>
</evidence>
<proteinExistence type="predicted"/>
<reference evidence="1 3" key="1">
    <citation type="journal article" date="2011" name="Nature">
        <title>The Medicago genome provides insight into the evolution of rhizobial symbioses.</title>
        <authorList>
            <person name="Young N.D."/>
            <person name="Debelle F."/>
            <person name="Oldroyd G.E."/>
            <person name="Geurts R."/>
            <person name="Cannon S.B."/>
            <person name="Udvardi M.K."/>
            <person name="Benedito V.A."/>
            <person name="Mayer K.F."/>
            <person name="Gouzy J."/>
            <person name="Schoof H."/>
            <person name="Van de Peer Y."/>
            <person name="Proost S."/>
            <person name="Cook D.R."/>
            <person name="Meyers B.C."/>
            <person name="Spannagl M."/>
            <person name="Cheung F."/>
            <person name="De Mita S."/>
            <person name="Krishnakumar V."/>
            <person name="Gundlach H."/>
            <person name="Zhou S."/>
            <person name="Mudge J."/>
            <person name="Bharti A.K."/>
            <person name="Murray J.D."/>
            <person name="Naoumkina M.A."/>
            <person name="Rosen B."/>
            <person name="Silverstein K.A."/>
            <person name="Tang H."/>
            <person name="Rombauts S."/>
            <person name="Zhao P.X."/>
            <person name="Zhou P."/>
            <person name="Barbe V."/>
            <person name="Bardou P."/>
            <person name="Bechner M."/>
            <person name="Bellec A."/>
            <person name="Berger A."/>
            <person name="Berges H."/>
            <person name="Bidwell S."/>
            <person name="Bisseling T."/>
            <person name="Choisne N."/>
            <person name="Couloux A."/>
            <person name="Denny R."/>
            <person name="Deshpande S."/>
            <person name="Dai X."/>
            <person name="Doyle J.J."/>
            <person name="Dudez A.M."/>
            <person name="Farmer A.D."/>
            <person name="Fouteau S."/>
            <person name="Franken C."/>
            <person name="Gibelin C."/>
            <person name="Gish J."/>
            <person name="Goldstein S."/>
            <person name="Gonzalez A.J."/>
            <person name="Green P.J."/>
            <person name="Hallab A."/>
            <person name="Hartog M."/>
            <person name="Hua A."/>
            <person name="Humphray S.J."/>
            <person name="Jeong D.H."/>
            <person name="Jing Y."/>
            <person name="Jocker A."/>
            <person name="Kenton S.M."/>
            <person name="Kim D.J."/>
            <person name="Klee K."/>
            <person name="Lai H."/>
            <person name="Lang C."/>
            <person name="Lin S."/>
            <person name="Macmil S.L."/>
            <person name="Magdelenat G."/>
            <person name="Matthews L."/>
            <person name="McCorrison J."/>
            <person name="Monaghan E.L."/>
            <person name="Mun J.H."/>
            <person name="Najar F.Z."/>
            <person name="Nicholson C."/>
            <person name="Noirot C."/>
            <person name="O'Bleness M."/>
            <person name="Paule C.R."/>
            <person name="Poulain J."/>
            <person name="Prion F."/>
            <person name="Qin B."/>
            <person name="Qu C."/>
            <person name="Retzel E.F."/>
            <person name="Riddle C."/>
            <person name="Sallet E."/>
            <person name="Samain S."/>
            <person name="Samson N."/>
            <person name="Sanders I."/>
            <person name="Saurat O."/>
            <person name="Scarpelli C."/>
            <person name="Schiex T."/>
            <person name="Segurens B."/>
            <person name="Severin A.J."/>
            <person name="Sherrier D.J."/>
            <person name="Shi R."/>
            <person name="Sims S."/>
            <person name="Singer S.R."/>
            <person name="Sinharoy S."/>
            <person name="Sterck L."/>
            <person name="Viollet A."/>
            <person name="Wang B.B."/>
            <person name="Wang K."/>
            <person name="Wang M."/>
            <person name="Wang X."/>
            <person name="Warfsmann J."/>
            <person name="Weissenbach J."/>
            <person name="White D.D."/>
            <person name="White J.D."/>
            <person name="Wiley G.B."/>
            <person name="Wincker P."/>
            <person name="Xing Y."/>
            <person name="Yang L."/>
            <person name="Yao Z."/>
            <person name="Ying F."/>
            <person name="Zhai J."/>
            <person name="Zhou L."/>
            <person name="Zuber A."/>
            <person name="Denarie J."/>
            <person name="Dixon R.A."/>
            <person name="May G.D."/>
            <person name="Schwartz D.C."/>
            <person name="Rogers J."/>
            <person name="Quetier F."/>
            <person name="Town C.D."/>
            <person name="Roe B.A."/>
        </authorList>
    </citation>
    <scope>NUCLEOTIDE SEQUENCE [LARGE SCALE GENOMIC DNA]</scope>
    <source>
        <strain evidence="1">A17</strain>
        <strain evidence="2 3">cv. Jemalong A17</strain>
    </source>
</reference>
<dbReference type="PaxDb" id="3880-AES87118"/>